<dbReference type="PANTHER" id="PTHR46558">
    <property type="entry name" value="TRACRIPTIONAL REGULATORY PROTEIN-RELATED-RELATED"/>
    <property type="match status" value="1"/>
</dbReference>
<dbReference type="STRING" id="889378.Spiaf_2182"/>
<dbReference type="KEGG" id="sfc:Spiaf_2182"/>
<dbReference type="Pfam" id="PF01381">
    <property type="entry name" value="HTH_3"/>
    <property type="match status" value="1"/>
</dbReference>
<reference evidence="4" key="1">
    <citation type="journal article" date="2013" name="Stand. Genomic Sci.">
        <title>Complete genome sequence of the halophilic bacterium Spirochaeta africana type strain (Z-7692(T)) from the alkaline Lake Magadi in the East African Rift.</title>
        <authorList>
            <person name="Liolos K."/>
            <person name="Abt B."/>
            <person name="Scheuner C."/>
            <person name="Teshima H."/>
            <person name="Held B."/>
            <person name="Lapidus A."/>
            <person name="Nolan M."/>
            <person name="Lucas S."/>
            <person name="Deshpande S."/>
            <person name="Cheng J.F."/>
            <person name="Tapia R."/>
            <person name="Goodwin L.A."/>
            <person name="Pitluck S."/>
            <person name="Pagani I."/>
            <person name="Ivanova N."/>
            <person name="Mavromatis K."/>
            <person name="Mikhailova N."/>
            <person name="Huntemann M."/>
            <person name="Pati A."/>
            <person name="Chen A."/>
            <person name="Palaniappan K."/>
            <person name="Land M."/>
            <person name="Rohde M."/>
            <person name="Tindall B.J."/>
            <person name="Detter J.C."/>
            <person name="Goker M."/>
            <person name="Bristow J."/>
            <person name="Eisen J.A."/>
            <person name="Markowitz V."/>
            <person name="Hugenholtz P."/>
            <person name="Woyke T."/>
            <person name="Klenk H.P."/>
            <person name="Kyrpides N.C."/>
        </authorList>
    </citation>
    <scope>NUCLEOTIDE SEQUENCE</scope>
    <source>
        <strain evidence="4">ATCC 700263 / DSM 8902 / Z-7692</strain>
    </source>
</reference>
<keyword evidence="4" id="KW-1185">Reference proteome</keyword>
<sequence>MHYHVAMEQQVSSCVRQVRTRLELTQAQLAGRVGVTRQTIIAIEKGNYTPSVLLALKLAKVLGCSVESLFSCVEESAEAIASGR</sequence>
<proteinExistence type="predicted"/>
<dbReference type="GO" id="GO:0003677">
    <property type="term" value="F:DNA binding"/>
    <property type="evidence" value="ECO:0007669"/>
    <property type="project" value="UniProtKB-KW"/>
</dbReference>
<dbReference type="PROSITE" id="PS50943">
    <property type="entry name" value="HTH_CROC1"/>
    <property type="match status" value="1"/>
</dbReference>
<organism evidence="3 4">
    <name type="scientific">Spirochaeta africana (strain ATCC 700263 / DSM 8902 / Z-7692)</name>
    <dbReference type="NCBI Taxonomy" id="889378"/>
    <lineage>
        <taxon>Bacteria</taxon>
        <taxon>Pseudomonadati</taxon>
        <taxon>Spirochaetota</taxon>
        <taxon>Spirochaetia</taxon>
        <taxon>Spirochaetales</taxon>
        <taxon>Spirochaetaceae</taxon>
        <taxon>Spirochaeta</taxon>
    </lineage>
</organism>
<dbReference type="SUPFAM" id="SSF47413">
    <property type="entry name" value="lambda repressor-like DNA-binding domains"/>
    <property type="match status" value="1"/>
</dbReference>
<evidence type="ECO:0000259" key="2">
    <source>
        <dbReference type="PROSITE" id="PS50943"/>
    </source>
</evidence>
<dbReference type="CDD" id="cd00093">
    <property type="entry name" value="HTH_XRE"/>
    <property type="match status" value="1"/>
</dbReference>
<dbReference type="InterPro" id="IPR010982">
    <property type="entry name" value="Lambda_DNA-bd_dom_sf"/>
</dbReference>
<name>H9UL25_SPIAZ</name>
<dbReference type="Gene3D" id="1.10.260.40">
    <property type="entry name" value="lambda repressor-like DNA-binding domains"/>
    <property type="match status" value="1"/>
</dbReference>
<dbReference type="Proteomes" id="UP000007383">
    <property type="component" value="Chromosome"/>
</dbReference>
<evidence type="ECO:0000256" key="1">
    <source>
        <dbReference type="ARBA" id="ARBA00023125"/>
    </source>
</evidence>
<evidence type="ECO:0000313" key="4">
    <source>
        <dbReference type="Proteomes" id="UP000007383"/>
    </source>
</evidence>
<dbReference type="eggNOG" id="COG1476">
    <property type="taxonomic scope" value="Bacteria"/>
</dbReference>
<dbReference type="AlphaFoldDB" id="H9UL25"/>
<dbReference type="SMART" id="SM00530">
    <property type="entry name" value="HTH_XRE"/>
    <property type="match status" value="1"/>
</dbReference>
<evidence type="ECO:0000313" key="3">
    <source>
        <dbReference type="EMBL" id="AFG38218.1"/>
    </source>
</evidence>
<dbReference type="EMBL" id="CP003282">
    <property type="protein sequence ID" value="AFG38218.1"/>
    <property type="molecule type" value="Genomic_DNA"/>
</dbReference>
<dbReference type="PATRIC" id="fig|889378.3.peg.2158"/>
<protein>
    <submittedName>
        <fullName evidence="3">Putative transcriptional regulator</fullName>
    </submittedName>
</protein>
<dbReference type="InterPro" id="IPR001387">
    <property type="entry name" value="Cro/C1-type_HTH"/>
</dbReference>
<accession>H9UL25</accession>
<gene>
    <name evidence="3" type="ordered locus">Spiaf_2182</name>
</gene>
<keyword evidence="1" id="KW-0238">DNA-binding</keyword>
<dbReference type="PANTHER" id="PTHR46558:SF4">
    <property type="entry name" value="DNA-BIDING PHAGE PROTEIN"/>
    <property type="match status" value="1"/>
</dbReference>
<dbReference type="HOGENOM" id="CLU_066192_44_0_12"/>
<feature type="domain" description="HTH cro/C1-type" evidence="2">
    <location>
        <begin position="15"/>
        <end position="69"/>
    </location>
</feature>